<dbReference type="AlphaFoldDB" id="A0AA96F0K2"/>
<gene>
    <name evidence="3" type="ORF">RN605_04255</name>
    <name evidence="2" type="ORF">RN608_10955</name>
</gene>
<dbReference type="KEGG" id="fcj:RN605_04255"/>
<accession>A0AA96F4T7</accession>
<accession>A0AA96F0K2</accession>
<dbReference type="EMBL" id="CP134890">
    <property type="protein sequence ID" value="WNM23123.1"/>
    <property type="molecule type" value="Genomic_DNA"/>
</dbReference>
<feature type="signal peptide" evidence="1">
    <location>
        <begin position="1"/>
        <end position="17"/>
    </location>
</feature>
<name>A0AA96F0K2_9FLAO</name>
<reference evidence="2 4" key="1">
    <citation type="submission" date="2023-09" db="EMBL/GenBank/DDBJ databases">
        <title>Flavobacterium sp. a novel bacteria isolate from Pepper rhizosphere.</title>
        <authorList>
            <person name="Peng Y."/>
            <person name="Lee J."/>
        </authorList>
    </citation>
    <scope>NUCLEOTIDE SEQUENCE</scope>
    <source>
        <strain evidence="2">PMR2A8</strain>
        <strain evidence="3 4">PMTSA4</strain>
    </source>
</reference>
<dbReference type="RefSeq" id="WP_313325787.1">
    <property type="nucleotide sequence ID" value="NZ_CP134878.1"/>
</dbReference>
<evidence type="ECO:0000313" key="2">
    <source>
        <dbReference type="EMBL" id="WNM20417.1"/>
    </source>
</evidence>
<dbReference type="InterPro" id="IPR046601">
    <property type="entry name" value="DUF6660"/>
</dbReference>
<dbReference type="EMBL" id="CP134878">
    <property type="protein sequence ID" value="WNM20417.1"/>
    <property type="molecule type" value="Genomic_DNA"/>
</dbReference>
<keyword evidence="1" id="KW-0732">Signal</keyword>
<evidence type="ECO:0000313" key="4">
    <source>
        <dbReference type="Proteomes" id="UP001304515"/>
    </source>
</evidence>
<feature type="chain" id="PRO_5044705243" evidence="1">
    <location>
        <begin position="18"/>
        <end position="108"/>
    </location>
</feature>
<proteinExistence type="predicted"/>
<organism evidence="2">
    <name type="scientific">Flavobacterium capsici</name>
    <dbReference type="NCBI Taxonomy" id="3075618"/>
    <lineage>
        <taxon>Bacteria</taxon>
        <taxon>Pseudomonadati</taxon>
        <taxon>Bacteroidota</taxon>
        <taxon>Flavobacteriia</taxon>
        <taxon>Flavobacteriales</taxon>
        <taxon>Flavobacteriaceae</taxon>
        <taxon>Flavobacterium</taxon>
    </lineage>
</organism>
<evidence type="ECO:0000256" key="1">
    <source>
        <dbReference type="SAM" id="SignalP"/>
    </source>
</evidence>
<evidence type="ECO:0000313" key="3">
    <source>
        <dbReference type="EMBL" id="WNM23123.1"/>
    </source>
</evidence>
<keyword evidence="4" id="KW-1185">Reference proteome</keyword>
<dbReference type="Proteomes" id="UP001304515">
    <property type="component" value="Chromosome"/>
</dbReference>
<sequence length="108" mass="11922">MKLLTVILSIYIFTLSAVPCVDVEIGSAAHSTVIHSSENKANSHDKENDLCSPFCICNCCSGITLSYVPTITYNFQNPFEVIKTPNSFYTSALHSNFFGSIWQPPQIV</sequence>
<dbReference type="Pfam" id="PF20365">
    <property type="entry name" value="DUF6660"/>
    <property type="match status" value="1"/>
</dbReference>
<protein>
    <submittedName>
        <fullName evidence="2">DUF6660 family protein</fullName>
    </submittedName>
</protein>